<evidence type="ECO:0000313" key="5">
    <source>
        <dbReference type="Proteomes" id="UP000749646"/>
    </source>
</evidence>
<evidence type="ECO:0000256" key="1">
    <source>
        <dbReference type="ARBA" id="ARBA00004123"/>
    </source>
</evidence>
<keyword evidence="4" id="KW-0808">Transferase</keyword>
<dbReference type="GO" id="GO:0003887">
    <property type="term" value="F:DNA-directed DNA polymerase activity"/>
    <property type="evidence" value="ECO:0007669"/>
    <property type="project" value="UniProtKB-KW"/>
</dbReference>
<name>A0A9P6IKX6_9FUNG</name>
<keyword evidence="4" id="KW-0548">Nucleotidyltransferase</keyword>
<sequence>MFEKLTEKGEALDDRIDALAEIYKKSFPVDFHNPAYQTQAVVTVVGRICSDANEGKANERSLVLETSRSLGGGSRVKLDVSEIDGFSFFPGQIVVLSGINANGSSFAVTRVHELPLLPVSKSSPLDLGELHLNQMDDQLTTIIAAAGPYTLNDNLQFEPFAVLMERVNKERPDVLLL</sequence>
<reference evidence="4" key="1">
    <citation type="journal article" date="2020" name="Fungal Divers.">
        <title>Resolving the Mortierellaceae phylogeny through synthesis of multi-gene phylogenetics and phylogenomics.</title>
        <authorList>
            <person name="Vandepol N."/>
            <person name="Liber J."/>
            <person name="Desiro A."/>
            <person name="Na H."/>
            <person name="Kennedy M."/>
            <person name="Barry K."/>
            <person name="Grigoriev I.V."/>
            <person name="Miller A.N."/>
            <person name="O'Donnell K."/>
            <person name="Stajich J.E."/>
            <person name="Bonito G."/>
        </authorList>
    </citation>
    <scope>NUCLEOTIDE SEQUENCE</scope>
    <source>
        <strain evidence="4">MES-2147</strain>
    </source>
</reference>
<dbReference type="GO" id="GO:0006270">
    <property type="term" value="P:DNA replication initiation"/>
    <property type="evidence" value="ECO:0007669"/>
    <property type="project" value="TreeGrafter"/>
</dbReference>
<accession>A0A9P6IKX6</accession>
<dbReference type="InterPro" id="IPR054300">
    <property type="entry name" value="OB_DPOA2"/>
</dbReference>
<dbReference type="Gene3D" id="3.60.21.60">
    <property type="match status" value="1"/>
</dbReference>
<feature type="domain" description="DNA polymerase alpha subunit B OB" evidence="3">
    <location>
        <begin position="10"/>
        <end position="114"/>
    </location>
</feature>
<dbReference type="EMBL" id="JAAAHW010009965">
    <property type="protein sequence ID" value="KAF9933284.1"/>
    <property type="molecule type" value="Genomic_DNA"/>
</dbReference>
<gene>
    <name evidence="4" type="primary">POL12</name>
    <name evidence="4" type="ORF">BGZ65_004177</name>
</gene>
<dbReference type="AlphaFoldDB" id="A0A9P6IKX6"/>
<evidence type="ECO:0000256" key="2">
    <source>
        <dbReference type="ARBA" id="ARBA00023242"/>
    </source>
</evidence>
<protein>
    <submittedName>
        <fullName evidence="4">DNA-directed DNA polymerase alpha subunit pol12</fullName>
    </submittedName>
</protein>
<dbReference type="Proteomes" id="UP000749646">
    <property type="component" value="Unassembled WGS sequence"/>
</dbReference>
<dbReference type="OrthoDB" id="336885at2759"/>
<dbReference type="PANTHER" id="PTHR23061:SF12">
    <property type="entry name" value="DNA POLYMERASE ALPHA SUBUNIT B"/>
    <property type="match status" value="1"/>
</dbReference>
<comment type="subcellular location">
    <subcellularLocation>
        <location evidence="1">Nucleus</location>
    </subcellularLocation>
</comment>
<dbReference type="PANTHER" id="PTHR23061">
    <property type="entry name" value="DNA POLYMERASE 2 ALPHA 70 KDA SUBUNIT"/>
    <property type="match status" value="1"/>
</dbReference>
<evidence type="ECO:0000313" key="4">
    <source>
        <dbReference type="EMBL" id="KAF9933284.1"/>
    </source>
</evidence>
<keyword evidence="2" id="KW-0539">Nucleus</keyword>
<proteinExistence type="predicted"/>
<dbReference type="InterPro" id="IPR016722">
    <property type="entry name" value="DNA_pol_alpha_bsu"/>
</dbReference>
<keyword evidence="5" id="KW-1185">Reference proteome</keyword>
<dbReference type="GO" id="GO:0005658">
    <property type="term" value="C:alpha DNA polymerase:primase complex"/>
    <property type="evidence" value="ECO:0007669"/>
    <property type="project" value="TreeGrafter"/>
</dbReference>
<feature type="non-terminal residue" evidence="4">
    <location>
        <position position="1"/>
    </location>
</feature>
<evidence type="ECO:0000259" key="3">
    <source>
        <dbReference type="Pfam" id="PF22062"/>
    </source>
</evidence>
<comment type="caution">
    <text evidence="4">The sequence shown here is derived from an EMBL/GenBank/DDBJ whole genome shotgun (WGS) entry which is preliminary data.</text>
</comment>
<organism evidence="4 5">
    <name type="scientific">Modicella reniformis</name>
    <dbReference type="NCBI Taxonomy" id="1440133"/>
    <lineage>
        <taxon>Eukaryota</taxon>
        <taxon>Fungi</taxon>
        <taxon>Fungi incertae sedis</taxon>
        <taxon>Mucoromycota</taxon>
        <taxon>Mortierellomycotina</taxon>
        <taxon>Mortierellomycetes</taxon>
        <taxon>Mortierellales</taxon>
        <taxon>Mortierellaceae</taxon>
        <taxon>Modicella</taxon>
    </lineage>
</organism>
<keyword evidence="4" id="KW-0239">DNA-directed DNA polymerase</keyword>
<dbReference type="Pfam" id="PF22062">
    <property type="entry name" value="OB_DPOA2"/>
    <property type="match status" value="1"/>
</dbReference>